<feature type="region of interest" description="Disordered" evidence="8">
    <location>
        <begin position="512"/>
        <end position="535"/>
    </location>
</feature>
<feature type="transmembrane region" description="Helical" evidence="9">
    <location>
        <begin position="141"/>
        <end position="162"/>
    </location>
</feature>
<organism evidence="10 11">
    <name type="scientific">Paenibacillus antibioticophila</name>
    <dbReference type="NCBI Taxonomy" id="1274374"/>
    <lineage>
        <taxon>Bacteria</taxon>
        <taxon>Bacillati</taxon>
        <taxon>Bacillota</taxon>
        <taxon>Bacilli</taxon>
        <taxon>Bacillales</taxon>
        <taxon>Paenibacillaceae</taxon>
        <taxon>Paenibacillus</taxon>
    </lineage>
</organism>
<evidence type="ECO:0000256" key="9">
    <source>
        <dbReference type="SAM" id="Phobius"/>
    </source>
</evidence>
<feature type="transmembrane region" description="Helical" evidence="9">
    <location>
        <begin position="346"/>
        <end position="370"/>
    </location>
</feature>
<feature type="transmembrane region" description="Helical" evidence="9">
    <location>
        <begin position="403"/>
        <end position="428"/>
    </location>
</feature>
<evidence type="ECO:0000256" key="5">
    <source>
        <dbReference type="ARBA" id="ARBA00022692"/>
    </source>
</evidence>
<gene>
    <name evidence="10" type="ORF">J41TS12_04210</name>
</gene>
<evidence type="ECO:0000256" key="1">
    <source>
        <dbReference type="ARBA" id="ARBA00004651"/>
    </source>
</evidence>
<evidence type="ECO:0000256" key="4">
    <source>
        <dbReference type="ARBA" id="ARBA00022475"/>
    </source>
</evidence>
<dbReference type="GO" id="GO:0005886">
    <property type="term" value="C:plasma membrane"/>
    <property type="evidence" value="ECO:0007669"/>
    <property type="project" value="UniProtKB-SubCell"/>
</dbReference>
<name>A0A920CDH3_9BACL</name>
<dbReference type="Pfam" id="PF02028">
    <property type="entry name" value="BCCT"/>
    <property type="match status" value="1"/>
</dbReference>
<dbReference type="PANTHER" id="PTHR30047:SF7">
    <property type="entry name" value="HIGH-AFFINITY CHOLINE TRANSPORT PROTEIN"/>
    <property type="match status" value="1"/>
</dbReference>
<keyword evidence="11" id="KW-1185">Reference proteome</keyword>
<proteinExistence type="inferred from homology"/>
<keyword evidence="6 9" id="KW-1133">Transmembrane helix</keyword>
<keyword evidence="5 9" id="KW-0812">Transmembrane</keyword>
<accession>A0A920CDH3</accession>
<feature type="transmembrane region" description="Helical" evidence="9">
    <location>
        <begin position="193"/>
        <end position="211"/>
    </location>
</feature>
<evidence type="ECO:0000313" key="11">
    <source>
        <dbReference type="Proteomes" id="UP000681162"/>
    </source>
</evidence>
<evidence type="ECO:0000256" key="6">
    <source>
        <dbReference type="ARBA" id="ARBA00022989"/>
    </source>
</evidence>
<comment type="subcellular location">
    <subcellularLocation>
        <location evidence="1">Cell membrane</location>
        <topology evidence="1">Multi-pass membrane protein</topology>
    </subcellularLocation>
</comment>
<evidence type="ECO:0000256" key="2">
    <source>
        <dbReference type="ARBA" id="ARBA00005658"/>
    </source>
</evidence>
<feature type="transmembrane region" description="Helical" evidence="9">
    <location>
        <begin position="440"/>
        <end position="458"/>
    </location>
</feature>
<feature type="transmembrane region" description="Helical" evidence="9">
    <location>
        <begin position="51"/>
        <end position="70"/>
    </location>
</feature>
<dbReference type="PANTHER" id="PTHR30047">
    <property type="entry name" value="HIGH-AFFINITY CHOLINE TRANSPORT PROTEIN-RELATED"/>
    <property type="match status" value="1"/>
</dbReference>
<sequence length="535" mass="58207">MRHNTIMLWKNPVFYVSAAVILSLAILGAIIPEAFGNVAGSLFRFTTMNFGWFYLIAVFLIIVFLIGLAVSKYGSIRLGGEREKPEFPFFTWISMLFSAGFGVGLVFYGVAEPMSHFITPPYASGEALTPDAARVAMGYSFFHWGVSQWAVFALMGLAIAFLQFSKKGNGLVSTALEPVTGSRPAVKNTIDSLAIIATVMGVATSLGLGVMQMNGGLGAVFGYQGGYGTQLIIMGLLFISYMLSSSTGLQKGIRYLSNLNLGLALGLLLFVFFTGPTVFILETFTVALGDYFSDFIHHSLRMQPYLGGSWVREWTIFYWAWAIAWSPFVGAFIARVSKGRTIREFVLGVMTVPPAIACLWIATFGGTALWHDLYAGTSIASAVQNDLTSALFVTFENLPFTNMLSIVSILLILTFLVTSADSATFILASMSSFGNLNPTLLAKIVWGVLISVIAAVLLRAGGLEALQTASLISALPFTVVLVLLIASLIMLLRKEPLPIRKADLKRFRRLEEASRDKGHNRHSEPSDYSDEGGQR</sequence>
<dbReference type="NCBIfam" id="TIGR00842">
    <property type="entry name" value="bcct"/>
    <property type="match status" value="1"/>
</dbReference>
<dbReference type="RefSeq" id="WP_212937965.1">
    <property type="nucleotide sequence ID" value="NZ_BORR01000001.1"/>
</dbReference>
<keyword evidence="4" id="KW-1003">Cell membrane</keyword>
<evidence type="ECO:0000256" key="7">
    <source>
        <dbReference type="ARBA" id="ARBA00023136"/>
    </source>
</evidence>
<feature type="transmembrane region" description="Helical" evidence="9">
    <location>
        <begin position="12"/>
        <end position="31"/>
    </location>
</feature>
<feature type="transmembrane region" description="Helical" evidence="9">
    <location>
        <begin position="261"/>
        <end position="281"/>
    </location>
</feature>
<dbReference type="EMBL" id="BORR01000001">
    <property type="protein sequence ID" value="GIO35560.1"/>
    <property type="molecule type" value="Genomic_DNA"/>
</dbReference>
<evidence type="ECO:0000256" key="3">
    <source>
        <dbReference type="ARBA" id="ARBA00022448"/>
    </source>
</evidence>
<evidence type="ECO:0000256" key="8">
    <source>
        <dbReference type="SAM" id="MobiDB-lite"/>
    </source>
</evidence>
<feature type="transmembrane region" description="Helical" evidence="9">
    <location>
        <begin position="470"/>
        <end position="492"/>
    </location>
</feature>
<feature type="compositionally biased region" description="Basic and acidic residues" evidence="8">
    <location>
        <begin position="512"/>
        <end position="525"/>
    </location>
</feature>
<dbReference type="GO" id="GO:0022857">
    <property type="term" value="F:transmembrane transporter activity"/>
    <property type="evidence" value="ECO:0007669"/>
    <property type="project" value="InterPro"/>
</dbReference>
<keyword evidence="7 9" id="KW-0472">Membrane</keyword>
<feature type="transmembrane region" description="Helical" evidence="9">
    <location>
        <begin position="90"/>
        <end position="111"/>
    </location>
</feature>
<protein>
    <submittedName>
        <fullName evidence="10">Glycine/betaine ABC transporter permease</fullName>
    </submittedName>
</protein>
<comment type="similarity">
    <text evidence="2">Belongs to the BCCT transporter (TC 2.A.15) family.</text>
</comment>
<keyword evidence="3" id="KW-0813">Transport</keyword>
<dbReference type="AlphaFoldDB" id="A0A920CDH3"/>
<reference evidence="10 11" key="1">
    <citation type="submission" date="2021-03" db="EMBL/GenBank/DDBJ databases">
        <title>Antimicrobial resistance genes in bacteria isolated from Japanese honey, and their potential for conferring macrolide and lincosamide resistance in the American foulbrood pathogen Paenibacillus larvae.</title>
        <authorList>
            <person name="Okamoto M."/>
            <person name="Kumagai M."/>
            <person name="Kanamori H."/>
            <person name="Takamatsu D."/>
        </authorList>
    </citation>
    <scope>NUCLEOTIDE SEQUENCE [LARGE SCALE GENOMIC DNA]</scope>
    <source>
        <strain evidence="10 11">J41TS12</strain>
    </source>
</reference>
<evidence type="ECO:0000313" key="10">
    <source>
        <dbReference type="EMBL" id="GIO35560.1"/>
    </source>
</evidence>
<feature type="transmembrane region" description="Helical" evidence="9">
    <location>
        <begin position="231"/>
        <end position="249"/>
    </location>
</feature>
<dbReference type="InterPro" id="IPR000060">
    <property type="entry name" value="BCCT_transptr"/>
</dbReference>
<feature type="transmembrane region" description="Helical" evidence="9">
    <location>
        <begin position="316"/>
        <end position="334"/>
    </location>
</feature>
<comment type="caution">
    <text evidence="10">The sequence shown here is derived from an EMBL/GenBank/DDBJ whole genome shotgun (WGS) entry which is preliminary data.</text>
</comment>
<dbReference type="Proteomes" id="UP000681162">
    <property type="component" value="Unassembled WGS sequence"/>
</dbReference>